<accession>A0ACC2D365</accession>
<evidence type="ECO:0000313" key="2">
    <source>
        <dbReference type="Proteomes" id="UP001162992"/>
    </source>
</evidence>
<comment type="caution">
    <text evidence="1">The sequence shown here is derived from an EMBL/GenBank/DDBJ whole genome shotgun (WGS) entry which is preliminary data.</text>
</comment>
<keyword evidence="2" id="KW-1185">Reference proteome</keyword>
<organism evidence="1 2">
    <name type="scientific">Diphasiastrum complanatum</name>
    <name type="common">Issler's clubmoss</name>
    <name type="synonym">Lycopodium complanatum</name>
    <dbReference type="NCBI Taxonomy" id="34168"/>
    <lineage>
        <taxon>Eukaryota</taxon>
        <taxon>Viridiplantae</taxon>
        <taxon>Streptophyta</taxon>
        <taxon>Embryophyta</taxon>
        <taxon>Tracheophyta</taxon>
        <taxon>Lycopodiopsida</taxon>
        <taxon>Lycopodiales</taxon>
        <taxon>Lycopodiaceae</taxon>
        <taxon>Lycopodioideae</taxon>
        <taxon>Diphasiastrum</taxon>
    </lineage>
</organism>
<dbReference type="Proteomes" id="UP001162992">
    <property type="component" value="Chromosome 7"/>
</dbReference>
<gene>
    <name evidence="1" type="ORF">O6H91_07G021800</name>
</gene>
<dbReference type="EMBL" id="CM055098">
    <property type="protein sequence ID" value="KAJ7548676.1"/>
    <property type="molecule type" value="Genomic_DNA"/>
</dbReference>
<sequence length="113" mass="12274">MTSLNPSTSLTNRSDISLDMQNKQAVALAANSPEPDLSVADNSRDHLRTVIAETPQQKEQITTITRGVQNSTFHDVVSNVPSLEANNKPEMSKQKGNPCVQPERGTSTIEVQS</sequence>
<evidence type="ECO:0000313" key="1">
    <source>
        <dbReference type="EMBL" id="KAJ7548676.1"/>
    </source>
</evidence>
<protein>
    <submittedName>
        <fullName evidence="1">Uncharacterized protein</fullName>
    </submittedName>
</protein>
<proteinExistence type="predicted"/>
<reference evidence="2" key="1">
    <citation type="journal article" date="2024" name="Proc. Natl. Acad. Sci. U.S.A.">
        <title>Extraordinary preservation of gene collinearity over three hundred million years revealed in homosporous lycophytes.</title>
        <authorList>
            <person name="Li C."/>
            <person name="Wickell D."/>
            <person name="Kuo L.Y."/>
            <person name="Chen X."/>
            <person name="Nie B."/>
            <person name="Liao X."/>
            <person name="Peng D."/>
            <person name="Ji J."/>
            <person name="Jenkins J."/>
            <person name="Williams M."/>
            <person name="Shu S."/>
            <person name="Plott C."/>
            <person name="Barry K."/>
            <person name="Rajasekar S."/>
            <person name="Grimwood J."/>
            <person name="Han X."/>
            <person name="Sun S."/>
            <person name="Hou Z."/>
            <person name="He W."/>
            <person name="Dai G."/>
            <person name="Sun C."/>
            <person name="Schmutz J."/>
            <person name="Leebens-Mack J.H."/>
            <person name="Li F.W."/>
            <person name="Wang L."/>
        </authorList>
    </citation>
    <scope>NUCLEOTIDE SEQUENCE [LARGE SCALE GENOMIC DNA]</scope>
    <source>
        <strain evidence="2">cv. PW_Plant_1</strain>
    </source>
</reference>
<name>A0ACC2D365_DIPCM</name>